<proteinExistence type="predicted"/>
<dbReference type="AlphaFoldDB" id="A0A6B3NP14"/>
<reference evidence="4 5" key="1">
    <citation type="submission" date="2020-02" db="EMBL/GenBank/DDBJ databases">
        <title>Broccoli isolated Pseudomonas sp.</title>
        <authorList>
            <person name="Fujikawa T."/>
            <person name="Sawada H."/>
        </authorList>
    </citation>
    <scope>NUCLEOTIDE SEQUENCE [LARGE SCALE GENOMIC DNA]</scope>
    <source>
        <strain evidence="3 5">MAFF212427</strain>
        <strain evidence="2 4">MAFF212428</strain>
    </source>
</reference>
<dbReference type="EMBL" id="JAAHBU010000231">
    <property type="protein sequence ID" value="NER65152.1"/>
    <property type="molecule type" value="Genomic_DNA"/>
</dbReference>
<dbReference type="Gene3D" id="3.10.450.40">
    <property type="match status" value="1"/>
</dbReference>
<evidence type="ECO:0000313" key="4">
    <source>
        <dbReference type="Proteomes" id="UP000480410"/>
    </source>
</evidence>
<dbReference type="InterPro" id="IPR017737">
    <property type="entry name" value="TssE1-like"/>
</dbReference>
<dbReference type="Proteomes" id="UP000482634">
    <property type="component" value="Unassembled WGS sequence"/>
</dbReference>
<sequence>MPRSSGRGSLFERLAPHARPYHSLSREEQSALRIDAIKSHLERLFNARQGCSQSSPELGLSDFNGHYGGADLMARIGADIRRTVAAFEPRLTVLGLHFYPDPDTPLALNFRLDCQVRSHYQDEPVQIDLVINHRHTQVK</sequence>
<comment type="caution">
    <text evidence="3">The sequence shown here is derived from an EMBL/GenBank/DDBJ whole genome shotgun (WGS) entry which is preliminary data.</text>
</comment>
<evidence type="ECO:0000313" key="2">
    <source>
        <dbReference type="EMBL" id="NER60164.1"/>
    </source>
</evidence>
<dbReference type="InterPro" id="IPR007048">
    <property type="entry name" value="IraD/Gp25-like"/>
</dbReference>
<feature type="domain" description="IraD/Gp25-like" evidence="1">
    <location>
        <begin position="35"/>
        <end position="119"/>
    </location>
</feature>
<dbReference type="EMBL" id="JAAHBV010000190">
    <property type="protein sequence ID" value="NER60164.1"/>
    <property type="molecule type" value="Genomic_DNA"/>
</dbReference>
<dbReference type="Proteomes" id="UP000480410">
    <property type="component" value="Unassembled WGS sequence"/>
</dbReference>
<evidence type="ECO:0000313" key="3">
    <source>
        <dbReference type="EMBL" id="NER65152.1"/>
    </source>
</evidence>
<accession>A0A6M0CWH2</accession>
<name>A0A6B3NP14_9PSED</name>
<protein>
    <submittedName>
        <fullName evidence="3">Type VI secretion system baseplate subunit TssE</fullName>
    </submittedName>
</protein>
<organism evidence="3 5">
    <name type="scientific">Pseudomonas brassicae</name>
    <dbReference type="NCBI Taxonomy" id="2708063"/>
    <lineage>
        <taxon>Bacteria</taxon>
        <taxon>Pseudomonadati</taxon>
        <taxon>Pseudomonadota</taxon>
        <taxon>Gammaproteobacteria</taxon>
        <taxon>Pseudomonadales</taxon>
        <taxon>Pseudomonadaceae</taxon>
        <taxon>Pseudomonas</taxon>
    </lineage>
</organism>
<dbReference type="NCBIfam" id="TIGR03357">
    <property type="entry name" value="VI_zyme"/>
    <property type="match status" value="1"/>
</dbReference>
<keyword evidence="5" id="KW-1185">Reference proteome</keyword>
<dbReference type="RefSeq" id="WP_163946913.1">
    <property type="nucleotide sequence ID" value="NZ_JAAHBU010000231.1"/>
</dbReference>
<dbReference type="SUPFAM" id="SSF160719">
    <property type="entry name" value="gpW/gp25-like"/>
    <property type="match status" value="1"/>
</dbReference>
<evidence type="ECO:0000313" key="5">
    <source>
        <dbReference type="Proteomes" id="UP000482634"/>
    </source>
</evidence>
<accession>A0A6B3NP14</accession>
<evidence type="ECO:0000259" key="1">
    <source>
        <dbReference type="Pfam" id="PF04965"/>
    </source>
</evidence>
<dbReference type="Pfam" id="PF04965">
    <property type="entry name" value="GPW_gp25"/>
    <property type="match status" value="1"/>
</dbReference>
<gene>
    <name evidence="3" type="primary">tssE</name>
    <name evidence="2" type="ORF">G3435_09555</name>
    <name evidence="3" type="ORF">G3436_16370</name>
</gene>